<accession>A0A819GZS1</accession>
<dbReference type="InterPro" id="IPR050363">
    <property type="entry name" value="MIP/Aquaporin"/>
</dbReference>
<name>A0A819GZS1_9BILA</name>
<comment type="caution">
    <text evidence="7">The sequence shown here is derived from an EMBL/GenBank/DDBJ whole genome shotgun (WGS) entry which is preliminary data.</text>
</comment>
<evidence type="ECO:0000256" key="6">
    <source>
        <dbReference type="SAM" id="Phobius"/>
    </source>
</evidence>
<proteinExistence type="predicted"/>
<dbReference type="Gene3D" id="1.20.1080.10">
    <property type="entry name" value="Glycerol uptake facilitator protein"/>
    <property type="match status" value="1"/>
</dbReference>
<gene>
    <name evidence="7" type="ORF">FNK824_LOCUS20114</name>
</gene>
<evidence type="ECO:0000256" key="5">
    <source>
        <dbReference type="ARBA" id="ARBA00023136"/>
    </source>
</evidence>
<keyword evidence="4 6" id="KW-1133">Transmembrane helix</keyword>
<dbReference type="Proteomes" id="UP000663874">
    <property type="component" value="Unassembled WGS sequence"/>
</dbReference>
<comment type="subcellular location">
    <subcellularLocation>
        <location evidence="1">Membrane</location>
        <topology evidence="1">Multi-pass membrane protein</topology>
    </subcellularLocation>
</comment>
<dbReference type="SUPFAM" id="SSF81338">
    <property type="entry name" value="Aquaporin-like"/>
    <property type="match status" value="1"/>
</dbReference>
<evidence type="ECO:0000256" key="1">
    <source>
        <dbReference type="ARBA" id="ARBA00004141"/>
    </source>
</evidence>
<dbReference type="GO" id="GO:0005886">
    <property type="term" value="C:plasma membrane"/>
    <property type="evidence" value="ECO:0007669"/>
    <property type="project" value="TreeGrafter"/>
</dbReference>
<dbReference type="InterPro" id="IPR023271">
    <property type="entry name" value="Aquaporin-like"/>
</dbReference>
<organism evidence="7 8">
    <name type="scientific">Rotaria sordida</name>
    <dbReference type="NCBI Taxonomy" id="392033"/>
    <lineage>
        <taxon>Eukaryota</taxon>
        <taxon>Metazoa</taxon>
        <taxon>Spiralia</taxon>
        <taxon>Gnathifera</taxon>
        <taxon>Rotifera</taxon>
        <taxon>Eurotatoria</taxon>
        <taxon>Bdelloidea</taxon>
        <taxon>Philodinida</taxon>
        <taxon>Philodinidae</taxon>
        <taxon>Rotaria</taxon>
    </lineage>
</organism>
<dbReference type="EMBL" id="CAJOBE010003635">
    <property type="protein sequence ID" value="CAF3892117.1"/>
    <property type="molecule type" value="Genomic_DNA"/>
</dbReference>
<dbReference type="GO" id="GO:0015250">
    <property type="term" value="F:water channel activity"/>
    <property type="evidence" value="ECO:0007669"/>
    <property type="project" value="TreeGrafter"/>
</dbReference>
<evidence type="ECO:0000256" key="2">
    <source>
        <dbReference type="ARBA" id="ARBA00022448"/>
    </source>
</evidence>
<feature type="non-terminal residue" evidence="7">
    <location>
        <position position="1"/>
    </location>
</feature>
<evidence type="ECO:0000256" key="4">
    <source>
        <dbReference type="ARBA" id="ARBA00022989"/>
    </source>
</evidence>
<keyword evidence="3 6" id="KW-0812">Transmembrane</keyword>
<protein>
    <submittedName>
        <fullName evidence="7">Uncharacterized protein</fullName>
    </submittedName>
</protein>
<dbReference type="AlphaFoldDB" id="A0A819GZS1"/>
<keyword evidence="2" id="KW-0813">Transport</keyword>
<sequence length="141" mass="16091">GIRQITGLNGTADIFFTMLAKGIPKWNTLIDQIKFNHMMSKVTNSFPFAPIVMSITSAFSINAEVAINSARNLGPRLFAAFIYDWNEVFRVHEYYFWVLIIGSIVGAILGVWFYLGFIWIVKHYGHLRNIEDIDTNDAINN</sequence>
<evidence type="ECO:0000313" key="7">
    <source>
        <dbReference type="EMBL" id="CAF3892117.1"/>
    </source>
</evidence>
<dbReference type="PANTHER" id="PTHR43829">
    <property type="entry name" value="AQUAPORIN OR AQUAGLYCEROPORIN RELATED"/>
    <property type="match status" value="1"/>
</dbReference>
<evidence type="ECO:0000256" key="3">
    <source>
        <dbReference type="ARBA" id="ARBA00022692"/>
    </source>
</evidence>
<reference evidence="7" key="1">
    <citation type="submission" date="2021-02" db="EMBL/GenBank/DDBJ databases">
        <authorList>
            <person name="Nowell W R."/>
        </authorList>
    </citation>
    <scope>NUCLEOTIDE SEQUENCE</scope>
</reference>
<keyword evidence="5 6" id="KW-0472">Membrane</keyword>
<dbReference type="PANTHER" id="PTHR43829:SF9">
    <property type="entry name" value="AQUAPORIN-9"/>
    <property type="match status" value="1"/>
</dbReference>
<feature type="transmembrane region" description="Helical" evidence="6">
    <location>
        <begin position="94"/>
        <end position="121"/>
    </location>
</feature>
<dbReference type="GO" id="GO:0015254">
    <property type="term" value="F:glycerol channel activity"/>
    <property type="evidence" value="ECO:0007669"/>
    <property type="project" value="TreeGrafter"/>
</dbReference>
<evidence type="ECO:0000313" key="8">
    <source>
        <dbReference type="Proteomes" id="UP000663874"/>
    </source>
</evidence>